<dbReference type="AlphaFoldDB" id="A0A1Q2D8E4"/>
<evidence type="ECO:0000313" key="1">
    <source>
        <dbReference type="EMBL" id="AQP54637.1"/>
    </source>
</evidence>
<reference evidence="1 2" key="1">
    <citation type="journal article" date="2010" name="Int. J. Syst. Evol. Microbiol.">
        <title>Vagococcus penaei sp. nov., isolated from spoilage microbiota of cooked shrimp (Penaeus vannamei).</title>
        <authorList>
            <person name="Jaffres E."/>
            <person name="Prevost H."/>
            <person name="Rossero A."/>
            <person name="Joffraud J.J."/>
            <person name="Dousset X."/>
        </authorList>
    </citation>
    <scope>NUCLEOTIDE SEQUENCE [LARGE SCALE GENOMIC DNA]</scope>
    <source>
        <strain evidence="1 2">CD276</strain>
    </source>
</reference>
<evidence type="ECO:0000313" key="2">
    <source>
        <dbReference type="Proteomes" id="UP000188246"/>
    </source>
</evidence>
<dbReference type="KEGG" id="vpi:BW732_10755"/>
<dbReference type="OrthoDB" id="9788567at2"/>
<dbReference type="Proteomes" id="UP000188246">
    <property type="component" value="Chromosome"/>
</dbReference>
<accession>A0A1Q2D8E4</accession>
<protein>
    <submittedName>
        <fullName evidence="1">DNA replication protein DnaD</fullName>
    </submittedName>
</protein>
<proteinExistence type="predicted"/>
<dbReference type="RefSeq" id="WP_077276724.1">
    <property type="nucleotide sequence ID" value="NZ_CP019609.1"/>
</dbReference>
<name>A0A1Q2D8E4_9ENTE</name>
<organism evidence="1 2">
    <name type="scientific">Vagococcus penaei</name>
    <dbReference type="NCBI Taxonomy" id="633807"/>
    <lineage>
        <taxon>Bacteria</taxon>
        <taxon>Bacillati</taxon>
        <taxon>Bacillota</taxon>
        <taxon>Bacilli</taxon>
        <taxon>Lactobacillales</taxon>
        <taxon>Enterococcaceae</taxon>
        <taxon>Vagococcus</taxon>
    </lineage>
</organism>
<dbReference type="STRING" id="633807.BW732_10755"/>
<dbReference type="EMBL" id="CP019609">
    <property type="protein sequence ID" value="AQP54637.1"/>
    <property type="molecule type" value="Genomic_DNA"/>
</dbReference>
<gene>
    <name evidence="1" type="ORF">BW732_10755</name>
</gene>
<sequence>MAEKRMLSKAFISSASFMKMSDSAKLLYVYLNVNADDDGIVEVFPYSQMLGTPEDDVKVLLTKGFIFFLNGDWLAFLPHWLQNQYIRNDRYKASIYHNQLLNMNPDFFNKIPEAPIKQILDKKQTEILKKDLFDKWYSAGMSSDYQSDTQLKSNKTNLVKSNLNKISVDEISQIETDTPYINSNNVIDNEGLSIINKMGDRFSDAQRRKFIGIILSMKNSVEREYKIEINATYFNDKTNKMLKKLFTTMNDKLNKGVLLDEIAYVNTSARNHWKEIAEVEKKSFNNVMNMTY</sequence>
<keyword evidence="2" id="KW-1185">Reference proteome</keyword>